<evidence type="ECO:0000256" key="4">
    <source>
        <dbReference type="ARBA" id="ARBA00022475"/>
    </source>
</evidence>
<evidence type="ECO:0000256" key="10">
    <source>
        <dbReference type="ARBA" id="ARBA00023136"/>
    </source>
</evidence>
<evidence type="ECO:0000256" key="8">
    <source>
        <dbReference type="ARBA" id="ARBA00023004"/>
    </source>
</evidence>
<evidence type="ECO:0000256" key="6">
    <source>
        <dbReference type="ARBA" id="ARBA00022741"/>
    </source>
</evidence>
<dbReference type="Gene3D" id="3.40.50.300">
    <property type="entry name" value="P-loop containing nucleotide triphosphate hydrolases"/>
    <property type="match status" value="1"/>
</dbReference>
<keyword evidence="13" id="KW-1185">Reference proteome</keyword>
<keyword evidence="3" id="KW-0813">Transport</keyword>
<name>A0A2T0VVB1_9RHOB</name>
<dbReference type="SMART" id="SM00382">
    <property type="entry name" value="AAA"/>
    <property type="match status" value="1"/>
</dbReference>
<evidence type="ECO:0000313" key="13">
    <source>
        <dbReference type="Proteomes" id="UP000238007"/>
    </source>
</evidence>
<dbReference type="GO" id="GO:0006826">
    <property type="term" value="P:iron ion transport"/>
    <property type="evidence" value="ECO:0007669"/>
    <property type="project" value="UniProtKB-KW"/>
</dbReference>
<evidence type="ECO:0000256" key="5">
    <source>
        <dbReference type="ARBA" id="ARBA00022496"/>
    </source>
</evidence>
<keyword evidence="9" id="KW-0406">Ion transport</keyword>
<organism evidence="12 13">
    <name type="scientific">Yoonia maritima</name>
    <dbReference type="NCBI Taxonomy" id="1435347"/>
    <lineage>
        <taxon>Bacteria</taxon>
        <taxon>Pseudomonadati</taxon>
        <taxon>Pseudomonadota</taxon>
        <taxon>Alphaproteobacteria</taxon>
        <taxon>Rhodobacterales</taxon>
        <taxon>Paracoccaceae</taxon>
        <taxon>Yoonia</taxon>
    </lineage>
</organism>
<comment type="subcellular location">
    <subcellularLocation>
        <location evidence="1">Cell membrane</location>
        <topology evidence="1">Peripheral membrane protein</topology>
    </subcellularLocation>
</comment>
<dbReference type="InterPro" id="IPR017871">
    <property type="entry name" value="ABC_transporter-like_CS"/>
</dbReference>
<dbReference type="PANTHER" id="PTHR42771">
    <property type="entry name" value="IRON(3+)-HYDROXAMATE IMPORT ATP-BINDING PROTEIN FHUC"/>
    <property type="match status" value="1"/>
</dbReference>
<dbReference type="InterPro" id="IPR027417">
    <property type="entry name" value="P-loop_NTPase"/>
</dbReference>
<comment type="similarity">
    <text evidence="2">Belongs to the ABC transporter superfamily.</text>
</comment>
<accession>A0A2T0VVB1</accession>
<keyword evidence="6" id="KW-0547">Nucleotide-binding</keyword>
<dbReference type="RefSeq" id="WP_106358822.1">
    <property type="nucleotide sequence ID" value="NZ_PVTP01000012.1"/>
</dbReference>
<evidence type="ECO:0000256" key="1">
    <source>
        <dbReference type="ARBA" id="ARBA00004202"/>
    </source>
</evidence>
<evidence type="ECO:0000313" key="12">
    <source>
        <dbReference type="EMBL" id="PRY75474.1"/>
    </source>
</evidence>
<dbReference type="PROSITE" id="PS00211">
    <property type="entry name" value="ABC_TRANSPORTER_1"/>
    <property type="match status" value="1"/>
</dbReference>
<comment type="caution">
    <text evidence="12">The sequence shown here is derived from an EMBL/GenBank/DDBJ whole genome shotgun (WGS) entry which is preliminary data.</text>
</comment>
<dbReference type="GO" id="GO:0005886">
    <property type="term" value="C:plasma membrane"/>
    <property type="evidence" value="ECO:0007669"/>
    <property type="project" value="UniProtKB-SubCell"/>
</dbReference>
<feature type="domain" description="ABC transporter" evidence="11">
    <location>
        <begin position="3"/>
        <end position="239"/>
    </location>
</feature>
<dbReference type="InterPro" id="IPR003439">
    <property type="entry name" value="ABC_transporter-like_ATP-bd"/>
</dbReference>
<dbReference type="OrthoDB" id="9805601at2"/>
<evidence type="ECO:0000256" key="2">
    <source>
        <dbReference type="ARBA" id="ARBA00005417"/>
    </source>
</evidence>
<keyword evidence="7 12" id="KW-0067">ATP-binding</keyword>
<dbReference type="GO" id="GO:0005524">
    <property type="term" value="F:ATP binding"/>
    <property type="evidence" value="ECO:0007669"/>
    <property type="project" value="UniProtKB-KW"/>
</dbReference>
<dbReference type="Proteomes" id="UP000238007">
    <property type="component" value="Unassembled WGS sequence"/>
</dbReference>
<dbReference type="CDD" id="cd03214">
    <property type="entry name" value="ABC_Iron-Siderophores_B12_Hemin"/>
    <property type="match status" value="1"/>
</dbReference>
<reference evidence="12 13" key="1">
    <citation type="submission" date="2018-03" db="EMBL/GenBank/DDBJ databases">
        <title>Genomic Encyclopedia of Archaeal and Bacterial Type Strains, Phase II (KMG-II): from individual species to whole genera.</title>
        <authorList>
            <person name="Goeker M."/>
        </authorList>
    </citation>
    <scope>NUCLEOTIDE SEQUENCE [LARGE SCALE GENOMIC DNA]</scope>
    <source>
        <strain evidence="12 13">DSM 101533</strain>
    </source>
</reference>
<protein>
    <submittedName>
        <fullName evidence="12">Iron complex transport system ATP-binding protein</fullName>
    </submittedName>
</protein>
<dbReference type="AlphaFoldDB" id="A0A2T0VVB1"/>
<dbReference type="EMBL" id="PVTP01000012">
    <property type="protein sequence ID" value="PRY75474.1"/>
    <property type="molecule type" value="Genomic_DNA"/>
</dbReference>
<dbReference type="SUPFAM" id="SSF52540">
    <property type="entry name" value="P-loop containing nucleoside triphosphate hydrolases"/>
    <property type="match status" value="1"/>
</dbReference>
<keyword evidence="5" id="KW-0410">Iron transport</keyword>
<evidence type="ECO:0000256" key="9">
    <source>
        <dbReference type="ARBA" id="ARBA00023065"/>
    </source>
</evidence>
<evidence type="ECO:0000256" key="7">
    <source>
        <dbReference type="ARBA" id="ARBA00022840"/>
    </source>
</evidence>
<dbReference type="InterPro" id="IPR051535">
    <property type="entry name" value="Siderophore_ABC-ATPase"/>
</dbReference>
<dbReference type="FunFam" id="3.40.50.300:FF:000134">
    <property type="entry name" value="Iron-enterobactin ABC transporter ATP-binding protein"/>
    <property type="match status" value="1"/>
</dbReference>
<dbReference type="Pfam" id="PF00005">
    <property type="entry name" value="ABC_tran"/>
    <property type="match status" value="1"/>
</dbReference>
<keyword evidence="4" id="KW-1003">Cell membrane</keyword>
<dbReference type="PROSITE" id="PS50893">
    <property type="entry name" value="ABC_TRANSPORTER_2"/>
    <property type="match status" value="1"/>
</dbReference>
<dbReference type="InterPro" id="IPR003593">
    <property type="entry name" value="AAA+_ATPase"/>
</dbReference>
<sequence>MSLTTVDLSLGYDDQNVIEGLNLTFSKGQMVSILGPNGCGKSTLLKAMARLQKPSAGQVVLDGVDINTRDTRALAREMAILPQAPLAPEGISVADLVKRGRTPWRGFLSPWRDEDSKACHDALAAVQMQDLAERPINELSGGQRQRAWIALVLAQNAPLLLLDEPTTFLDLVHQIEVLSLLRKRNKETGLTVISVLHDLNLAARYSDQLVLLGHKRLVAAGPPNQVLTAANLLDAFGLKARVDPDPVTNTPMVIPL</sequence>
<dbReference type="GO" id="GO:0016887">
    <property type="term" value="F:ATP hydrolysis activity"/>
    <property type="evidence" value="ECO:0007669"/>
    <property type="project" value="InterPro"/>
</dbReference>
<proteinExistence type="inferred from homology"/>
<evidence type="ECO:0000259" key="11">
    <source>
        <dbReference type="PROSITE" id="PS50893"/>
    </source>
</evidence>
<dbReference type="PANTHER" id="PTHR42771:SF2">
    <property type="entry name" value="IRON(3+)-HYDROXAMATE IMPORT ATP-BINDING PROTEIN FHUC"/>
    <property type="match status" value="1"/>
</dbReference>
<keyword evidence="8" id="KW-0408">Iron</keyword>
<keyword evidence="10" id="KW-0472">Membrane</keyword>
<evidence type="ECO:0000256" key="3">
    <source>
        <dbReference type="ARBA" id="ARBA00022448"/>
    </source>
</evidence>
<gene>
    <name evidence="12" type="ORF">CLV80_11261</name>
</gene>